<evidence type="ECO:0000256" key="2">
    <source>
        <dbReference type="ARBA" id="ARBA00048287"/>
    </source>
</evidence>
<dbReference type="GO" id="GO:0000118">
    <property type="term" value="C:histone deacetylase complex"/>
    <property type="evidence" value="ECO:0007669"/>
    <property type="project" value="TreeGrafter"/>
</dbReference>
<dbReference type="InterPro" id="IPR023696">
    <property type="entry name" value="Ureohydrolase_dom_sf"/>
</dbReference>
<accession>A0A0N4T6V0</accession>
<keyword evidence="1" id="KW-0378">Hydrolase</keyword>
<dbReference type="PANTHER" id="PTHR10625">
    <property type="entry name" value="HISTONE DEACETYLASE HDAC1-RELATED"/>
    <property type="match status" value="1"/>
</dbReference>
<organism evidence="6">
    <name type="scientific">Brugia pahangi</name>
    <name type="common">Filarial nematode worm</name>
    <dbReference type="NCBI Taxonomy" id="6280"/>
    <lineage>
        <taxon>Eukaryota</taxon>
        <taxon>Metazoa</taxon>
        <taxon>Ecdysozoa</taxon>
        <taxon>Nematoda</taxon>
        <taxon>Chromadorea</taxon>
        <taxon>Rhabditida</taxon>
        <taxon>Spirurina</taxon>
        <taxon>Spiruromorpha</taxon>
        <taxon>Filarioidea</taxon>
        <taxon>Onchocercidae</taxon>
        <taxon>Brugia</taxon>
    </lineage>
</organism>
<name>A0A0N4T6V0_BRUPA</name>
<dbReference type="PRINTS" id="PR01270">
    <property type="entry name" value="HDASUPER"/>
</dbReference>
<evidence type="ECO:0000313" key="5">
    <source>
        <dbReference type="Proteomes" id="UP000278627"/>
    </source>
</evidence>
<dbReference type="WBParaSite" id="BPAG_0000393701-mRNA-1">
    <property type="protein sequence ID" value="BPAG_0000393701-mRNA-1"/>
    <property type="gene ID" value="BPAG_0000393701"/>
</dbReference>
<comment type="catalytic activity">
    <reaction evidence="2">
        <text>N(6)-acetyl-L-lysyl-[histone] + H2O = L-lysyl-[histone] + acetate</text>
        <dbReference type="Rhea" id="RHEA:58196"/>
        <dbReference type="Rhea" id="RHEA-COMP:9845"/>
        <dbReference type="Rhea" id="RHEA-COMP:11338"/>
        <dbReference type="ChEBI" id="CHEBI:15377"/>
        <dbReference type="ChEBI" id="CHEBI:29969"/>
        <dbReference type="ChEBI" id="CHEBI:30089"/>
        <dbReference type="ChEBI" id="CHEBI:61930"/>
        <dbReference type="EC" id="3.5.1.98"/>
    </reaction>
</comment>
<keyword evidence="5" id="KW-1185">Reference proteome</keyword>
<dbReference type="CDD" id="cd09993">
    <property type="entry name" value="HDAC_classIV"/>
    <property type="match status" value="1"/>
</dbReference>
<dbReference type="PANTHER" id="PTHR10625:SF23">
    <property type="entry name" value="HISTONE DEACETYLASE 11"/>
    <property type="match status" value="1"/>
</dbReference>
<dbReference type="GO" id="GO:0141221">
    <property type="term" value="F:histone deacetylase activity, hydrolytic mechanism"/>
    <property type="evidence" value="ECO:0007669"/>
    <property type="project" value="UniProtKB-EC"/>
</dbReference>
<dbReference type="Pfam" id="PF00850">
    <property type="entry name" value="Hist_deacetyl"/>
    <property type="match status" value="1"/>
</dbReference>
<dbReference type="AlphaFoldDB" id="A0A0N4T6V0"/>
<dbReference type="Proteomes" id="UP000278627">
    <property type="component" value="Unassembled WGS sequence"/>
</dbReference>
<dbReference type="InterPro" id="IPR044150">
    <property type="entry name" value="HDAC_classIV"/>
</dbReference>
<reference evidence="4 5" key="2">
    <citation type="submission" date="2018-11" db="EMBL/GenBank/DDBJ databases">
        <authorList>
            <consortium name="Pathogen Informatics"/>
        </authorList>
    </citation>
    <scope>NUCLEOTIDE SEQUENCE [LARGE SCALE GENOMIC DNA]</scope>
</reference>
<reference evidence="6" key="1">
    <citation type="submission" date="2017-02" db="UniProtKB">
        <authorList>
            <consortium name="WormBaseParasite"/>
        </authorList>
    </citation>
    <scope>IDENTIFICATION</scope>
</reference>
<dbReference type="InterPro" id="IPR000286">
    <property type="entry name" value="HDACs"/>
</dbReference>
<sequence>CFSLNRQLTAVKASKLYKEIERGQLPIVYHPVYNISFCGIERCHPFDSRKWGRVYETLLQSGMFEENQTIRPLEASMDDLRVVHSSTYLSSLCCPCYVAKMVEVTPVALIPPCIINKVLLKPFRYHTDKFDEHTSIYVFIIVHDYANCQLVFNACGTILAARLALTSGWAINIGGGFHHASRSKGGGFCIYADITLALTFLFSNQLISKAMIVDLDAHQGNGHENDFSGDSRVYILDMFNSRIYPHDLRARRAIRRSVHLRVGTQDSEYLSLLSNNLEDVLNEFQPDIIVYNAGTDCLQGDPLGLLSISSKGIRKRDEIVFKMARDRHIPVVMLLSGGYMPNTHEHITVNILQFIFRIDCPRPISAGFVWLNLGPDLPVDIARGQSHTLFYPHISIRRKRNLI</sequence>
<dbReference type="SUPFAM" id="SSF52768">
    <property type="entry name" value="Arginase/deacetylase"/>
    <property type="match status" value="1"/>
</dbReference>
<dbReference type="InterPro" id="IPR023801">
    <property type="entry name" value="His_deacetylse_dom"/>
</dbReference>
<proteinExistence type="predicted"/>
<evidence type="ECO:0000256" key="1">
    <source>
        <dbReference type="ARBA" id="ARBA00022801"/>
    </source>
</evidence>
<protein>
    <submittedName>
        <fullName evidence="6">Hist_deacetyl domain-containing protein</fullName>
    </submittedName>
</protein>
<dbReference type="Gene3D" id="3.40.800.20">
    <property type="entry name" value="Histone deacetylase domain"/>
    <property type="match status" value="1"/>
</dbReference>
<dbReference type="STRING" id="6280.A0A0N4T6V0"/>
<gene>
    <name evidence="4" type="ORF">BPAG_LOCUS3901</name>
</gene>
<evidence type="ECO:0000313" key="6">
    <source>
        <dbReference type="WBParaSite" id="BPAG_0000393701-mRNA-1"/>
    </source>
</evidence>
<dbReference type="InterPro" id="IPR037138">
    <property type="entry name" value="His_deacetylse_dom_sf"/>
</dbReference>
<evidence type="ECO:0000313" key="4">
    <source>
        <dbReference type="EMBL" id="VDN85087.1"/>
    </source>
</evidence>
<evidence type="ECO:0000259" key="3">
    <source>
        <dbReference type="Pfam" id="PF00850"/>
    </source>
</evidence>
<dbReference type="GO" id="GO:0040029">
    <property type="term" value="P:epigenetic regulation of gene expression"/>
    <property type="evidence" value="ECO:0007669"/>
    <property type="project" value="TreeGrafter"/>
</dbReference>
<feature type="domain" description="Histone deacetylase" evidence="3">
    <location>
        <begin position="44"/>
        <end position="347"/>
    </location>
</feature>
<dbReference type="EMBL" id="UZAD01001470">
    <property type="protein sequence ID" value="VDN85087.1"/>
    <property type="molecule type" value="Genomic_DNA"/>
</dbReference>